<dbReference type="EMBL" id="CP088280">
    <property type="protein sequence ID" value="UGX92562.1"/>
    <property type="molecule type" value="Genomic_DNA"/>
</dbReference>
<proteinExistence type="predicted"/>
<evidence type="ECO:0000313" key="1">
    <source>
        <dbReference type="EMBL" id="NYY91442.1"/>
    </source>
</evidence>
<organism evidence="1">
    <name type="scientific">Bradyrhizobium barranii subsp. barranii</name>
    <dbReference type="NCBI Taxonomy" id="2823807"/>
    <lineage>
        <taxon>Bacteria</taxon>
        <taxon>Pseudomonadati</taxon>
        <taxon>Pseudomonadota</taxon>
        <taxon>Alphaproteobacteria</taxon>
        <taxon>Hyphomicrobiales</taxon>
        <taxon>Nitrobacteraceae</taxon>
        <taxon>Bradyrhizobium</taxon>
        <taxon>Bradyrhizobium barranii</taxon>
    </lineage>
</organism>
<reference evidence="1" key="2">
    <citation type="submission" date="2020-06" db="EMBL/GenBank/DDBJ databases">
        <title>Whole Genome Sequence of Bradyrhizobium sp. Strain 323S2.</title>
        <authorList>
            <person name="Bromfield E.S.P."/>
        </authorList>
    </citation>
    <scope>NUCLEOTIDE SEQUENCE [LARGE SCALE GENOMIC DNA]</scope>
    <source>
        <strain evidence="1">323S2</strain>
    </source>
</reference>
<reference evidence="2 3" key="1">
    <citation type="journal article" date="2017" name="Syst. Appl. Microbiol.">
        <title>Soybeans inoculated with root zone soils of Canadian native legumes harbour diverse and novel Bradyrhizobium spp. that possess agricultural potential.</title>
        <authorList>
            <person name="Bromfield E.S.P."/>
            <person name="Cloutier S."/>
            <person name="Tambong J.T."/>
            <person name="Tran Thi T.V."/>
        </authorList>
    </citation>
    <scope>NUCLEOTIDE SEQUENCE [LARGE SCALE GENOMIC DNA]</scope>
    <source>
        <strain evidence="2 3">323S2</strain>
    </source>
</reference>
<evidence type="ECO:0008006" key="4">
    <source>
        <dbReference type="Google" id="ProtNLM"/>
    </source>
</evidence>
<gene>
    <name evidence="2" type="ORF">G6321_00043975</name>
    <name evidence="1" type="ORF">G6321_24400</name>
</gene>
<dbReference type="Proteomes" id="UP000564836">
    <property type="component" value="Chromosome"/>
</dbReference>
<dbReference type="RefSeq" id="WP_166349208.1">
    <property type="nucleotide sequence ID" value="NZ_CP088280.1"/>
</dbReference>
<sequence>MKIFWSWQSDRDPKLHHYFVRDALKDACKLIAIDPDYEEAERPEVDHDTKNVAGTPDITKTILEKIAGANVFVADMTPVGITAPAALQPNIPAEKRSEPKYLQNPNIMSELGYAEHALSQGRIILVANGAHYPGPVALPFDWRHRSGAKVYTLKDGATKEEIKAEQRRFAEVLKSCILPILAEQAPVKAPPPPISWQPSSSSDPTIWPAAEKKLEFRNNAMEERRRNVQLGKGTRIFARIAPSTTLAECVLAAVFQGFAFGNMGIAEAAAEG</sequence>
<protein>
    <recommendedName>
        <fullName evidence="4">CD-NTase-associated protein 12/Pycsar effector protein TIR domain-containing protein</fullName>
    </recommendedName>
</protein>
<evidence type="ECO:0000313" key="3">
    <source>
        <dbReference type="Proteomes" id="UP000564836"/>
    </source>
</evidence>
<dbReference type="AlphaFoldDB" id="A0A7Z0TRH6"/>
<reference evidence="2 3" key="3">
    <citation type="journal article" date="2022" name="Int. J. Syst. Evol. Microbiol.">
        <title>Strains of Bradyrhizobium barranii sp. nov. associated with legumes native to Canada are symbionts of soybeans and belong to different subspecies (subsp. barranii subsp. nov. and subsp. apii subsp. nov.) and symbiovars (sv. glycinearum and sv. septentrionale).</title>
        <authorList>
            <person name="Bromfield E.S.P."/>
            <person name="Cloutier S."/>
            <person name="Wasai-Hara S."/>
            <person name="Minamisawa K."/>
        </authorList>
    </citation>
    <scope>NUCLEOTIDE SEQUENCE [LARGE SCALE GENOMIC DNA]</scope>
    <source>
        <strain evidence="2 3">323S2</strain>
    </source>
</reference>
<accession>A0A7Z0TRH6</accession>
<evidence type="ECO:0000313" key="2">
    <source>
        <dbReference type="EMBL" id="UGX92562.1"/>
    </source>
</evidence>
<dbReference type="EMBL" id="JACBFH010000001">
    <property type="protein sequence ID" value="NYY91442.1"/>
    <property type="molecule type" value="Genomic_DNA"/>
</dbReference>
<name>A0A7Z0TRH6_9BRAD</name>